<evidence type="ECO:0000313" key="2">
    <source>
        <dbReference type="EMBL" id="KOY77659.1"/>
    </source>
</evidence>
<dbReference type="PANTHER" id="PTHR43575:SF1">
    <property type="entry name" value="PROTEIN ABCI7, CHLOROPLASTIC"/>
    <property type="match status" value="1"/>
</dbReference>
<accession>A0A0N0CT70</accession>
<proteinExistence type="predicted"/>
<dbReference type="Pfam" id="PF01458">
    <property type="entry name" value="SUFBD_core"/>
    <property type="match status" value="1"/>
</dbReference>
<dbReference type="PANTHER" id="PTHR43575">
    <property type="entry name" value="PROTEIN ABCI7, CHLOROPLASTIC"/>
    <property type="match status" value="1"/>
</dbReference>
<protein>
    <recommendedName>
        <fullName evidence="1">SUF system FeS cluster assembly SufBD core domain-containing protein</fullName>
    </recommendedName>
</protein>
<comment type="caution">
    <text evidence="2">The sequence shown here is derived from an EMBL/GenBank/DDBJ whole genome shotgun (WGS) entry which is preliminary data.</text>
</comment>
<dbReference type="AlphaFoldDB" id="A0A0N0CT70"/>
<keyword evidence="3" id="KW-1185">Reference proteome</keyword>
<dbReference type="Proteomes" id="UP000037778">
    <property type="component" value="Unassembled WGS sequence"/>
</dbReference>
<dbReference type="InterPro" id="IPR055346">
    <property type="entry name" value="Fe-S_cluster_assembly_SufBD"/>
</dbReference>
<gene>
    <name evidence="2" type="ORF">RZ71_04920</name>
</gene>
<reference evidence="2 3" key="1">
    <citation type="journal article" date="2015" name="Genome Biol. Evol.">
        <title>Functionally Structured Genomes in Lactobacillus kunkeei Colonizing the Honey Crop and Food Products of Honeybees and Stingless Bees.</title>
        <authorList>
            <person name="Tamarit D."/>
            <person name="Ellegaard K.M."/>
            <person name="Wikander J."/>
            <person name="Olofsson T."/>
            <person name="Vasquez A."/>
            <person name="Andersson S.G."/>
        </authorList>
    </citation>
    <scope>NUCLEOTIDE SEQUENCE [LARGE SCALE GENOMIC DNA]</scope>
    <source>
        <strain evidence="2 3">LAko</strain>
    </source>
</reference>
<dbReference type="SUPFAM" id="SSF101960">
    <property type="entry name" value="Stabilizer of iron transporter SufD"/>
    <property type="match status" value="1"/>
</dbReference>
<dbReference type="InterPro" id="IPR000825">
    <property type="entry name" value="SUF_FeS_clus_asmbl_SufBD_core"/>
</dbReference>
<evidence type="ECO:0000259" key="1">
    <source>
        <dbReference type="Pfam" id="PF01458"/>
    </source>
</evidence>
<organism evidence="2 3">
    <name type="scientific">Apilactobacillus kunkeei</name>
    <dbReference type="NCBI Taxonomy" id="148814"/>
    <lineage>
        <taxon>Bacteria</taxon>
        <taxon>Bacillati</taxon>
        <taxon>Bacillota</taxon>
        <taxon>Bacilli</taxon>
        <taxon>Lactobacillales</taxon>
        <taxon>Lactobacillaceae</taxon>
        <taxon>Apilactobacillus</taxon>
    </lineage>
</organism>
<name>A0A0N0CT70_9LACO</name>
<dbReference type="GO" id="GO:0016226">
    <property type="term" value="P:iron-sulfur cluster assembly"/>
    <property type="evidence" value="ECO:0007669"/>
    <property type="project" value="InterPro"/>
</dbReference>
<sequence>MSMSVQEFAQSHNEPQWLTVKRIVANDMKNTMKVPAPLRKFHFDSPELDARSIDTQNLAPKNLQDLGIIMMDLFAAANEFPELIQENLMEKAIYWRDNALNANHLAYLQSGGFVFIPKNVCVDESIDISDLVDHNMQEKHLLIIAASGSEVSFTYKDSKQHPKNDRLMIEVLLGDHANVSFYDAAMTNSEKSHRVLNAYLAQNANLKTYVGLFNHGDSRYYSNIDLDGMGSSARINLVSLSDQNQNQVVQTKIINKSPNTSGLISQRGIVADKSKTVYDTTGQIKLEASDSDSDQISRLLTLSPESKGKIDPILLIDNHDVVAGHAASVGKVNPEQLYYLKTRGIDAKTARFLLTRGFLTPLIEKFPDKSVQEHLLNNLEERIHG</sequence>
<dbReference type="EMBL" id="JXCY01000001">
    <property type="protein sequence ID" value="KOY77659.1"/>
    <property type="molecule type" value="Genomic_DNA"/>
</dbReference>
<dbReference type="PATRIC" id="fig|148814.8.peg.29"/>
<dbReference type="RefSeq" id="WP_053791262.1">
    <property type="nucleotide sequence ID" value="NZ_JXCY01000001.1"/>
</dbReference>
<feature type="domain" description="SUF system FeS cluster assembly SufBD core" evidence="1">
    <location>
        <begin position="135"/>
        <end position="358"/>
    </location>
</feature>
<evidence type="ECO:0000313" key="3">
    <source>
        <dbReference type="Proteomes" id="UP000037778"/>
    </source>
</evidence>
<dbReference type="InterPro" id="IPR037284">
    <property type="entry name" value="SUF_FeS_clus_asmbl_SufBD_sf"/>
</dbReference>